<accession>K6YX02</accession>
<organism evidence="1 2">
    <name type="scientific">Brumicola pallidula DSM 14239 = ACAM 615</name>
    <dbReference type="NCBI Taxonomy" id="1121922"/>
    <lineage>
        <taxon>Bacteria</taxon>
        <taxon>Pseudomonadati</taxon>
        <taxon>Pseudomonadota</taxon>
        <taxon>Gammaproteobacteria</taxon>
        <taxon>Alteromonadales</taxon>
        <taxon>Alteromonadaceae</taxon>
        <taxon>Brumicola</taxon>
    </lineage>
</organism>
<gene>
    <name evidence="1" type="ORF">GPAL_1642</name>
</gene>
<keyword evidence="2" id="KW-1185">Reference proteome</keyword>
<reference evidence="2" key="1">
    <citation type="journal article" date="2014" name="Environ. Microbiol.">
        <title>Comparative genomics of the marine bacterial genus Glaciecola reveals the high degree of genomic diversity and genomic characteristic for cold adaptation.</title>
        <authorList>
            <person name="Qin Q.L."/>
            <person name="Xie B.B."/>
            <person name="Yu Y."/>
            <person name="Shu Y.L."/>
            <person name="Rong J.C."/>
            <person name="Zhang Y.J."/>
            <person name="Zhao D.L."/>
            <person name="Chen X.L."/>
            <person name="Zhang X.Y."/>
            <person name="Chen B."/>
            <person name="Zhou B.C."/>
            <person name="Zhang Y.Z."/>
        </authorList>
    </citation>
    <scope>NUCLEOTIDE SEQUENCE [LARGE SCALE GENOMIC DNA]</scope>
    <source>
        <strain evidence="2">ACAM 615</strain>
    </source>
</reference>
<dbReference type="AlphaFoldDB" id="K6YX02"/>
<evidence type="ECO:0000313" key="1">
    <source>
        <dbReference type="EMBL" id="GAC28506.1"/>
    </source>
</evidence>
<dbReference type="Proteomes" id="UP000006251">
    <property type="component" value="Unassembled WGS sequence"/>
</dbReference>
<proteinExistence type="predicted"/>
<protein>
    <submittedName>
        <fullName evidence="1">Uncharacterized protein</fullName>
    </submittedName>
</protein>
<dbReference type="EMBL" id="BAEQ01000024">
    <property type="protein sequence ID" value="GAC28506.1"/>
    <property type="molecule type" value="Genomic_DNA"/>
</dbReference>
<evidence type="ECO:0000313" key="2">
    <source>
        <dbReference type="Proteomes" id="UP000006251"/>
    </source>
</evidence>
<sequence length="56" mass="6477">MLIPEYTPSYKISELLTRVEKKQGVIVNIREFHVAIIGSDSLPLTVLEEMIEKQFE</sequence>
<name>K6YX02_9ALTE</name>
<comment type="caution">
    <text evidence="1">The sequence shown here is derived from an EMBL/GenBank/DDBJ whole genome shotgun (WGS) entry which is preliminary data.</text>
</comment>